<protein>
    <submittedName>
        <fullName evidence="6">DNL-type zinc finger protein</fullName>
    </submittedName>
</protein>
<dbReference type="GO" id="GO:0030150">
    <property type="term" value="P:protein import into mitochondrial matrix"/>
    <property type="evidence" value="ECO:0007669"/>
    <property type="project" value="TreeGrafter"/>
</dbReference>
<dbReference type="KEGG" id="tcz:108768538"/>
<dbReference type="GO" id="GO:0006457">
    <property type="term" value="P:protein folding"/>
    <property type="evidence" value="ECO:0007669"/>
    <property type="project" value="TreeGrafter"/>
</dbReference>
<keyword evidence="3" id="KW-0862">Zinc</keyword>
<dbReference type="Pfam" id="PF05180">
    <property type="entry name" value="zf-DNL"/>
    <property type="match status" value="1"/>
</dbReference>
<sequence length="175" mass="20048">MLPIRHVLRLCARIVCTRHVAYCHAPVLREPSSIGTFHQVRFTHEDSGTRIELGKLKGKLKLMFTCKKCQTRTSKLISKLAYNKGVVIVRCEGCKNNHLIADNLGWFSEISTRTNIERIMELKGETVRKVMNDEDGYYEAVLKEKFKSQNEDTDEIKSDNECSDKIKIIDKSQGS</sequence>
<name>A0A151IUH7_9HYME</name>
<dbReference type="GO" id="GO:0005739">
    <property type="term" value="C:mitochondrion"/>
    <property type="evidence" value="ECO:0007669"/>
    <property type="project" value="TreeGrafter"/>
</dbReference>
<dbReference type="PANTHER" id="PTHR20922">
    <property type="entry name" value="DNL-TYPE ZINC FINGER PROTEIN"/>
    <property type="match status" value="1"/>
</dbReference>
<reference evidence="6 7" key="1">
    <citation type="submission" date="2015-09" db="EMBL/GenBank/DDBJ databases">
        <title>Trachymyrmex cornetzi WGS genome.</title>
        <authorList>
            <person name="Nygaard S."/>
            <person name="Hu H."/>
            <person name="Boomsma J."/>
            <person name="Zhang G."/>
        </authorList>
    </citation>
    <scope>NUCLEOTIDE SEQUENCE [LARGE SCALE GENOMIC DNA]</scope>
    <source>
        <strain evidence="6">Tcor2-1</strain>
        <tissue evidence="6">Whole body</tissue>
    </source>
</reference>
<dbReference type="Proteomes" id="UP000078492">
    <property type="component" value="Unassembled WGS sequence"/>
</dbReference>
<evidence type="ECO:0000256" key="1">
    <source>
        <dbReference type="ARBA" id="ARBA00022723"/>
    </source>
</evidence>
<keyword evidence="7" id="KW-1185">Reference proteome</keyword>
<evidence type="ECO:0000259" key="5">
    <source>
        <dbReference type="PROSITE" id="PS51501"/>
    </source>
</evidence>
<evidence type="ECO:0000256" key="3">
    <source>
        <dbReference type="ARBA" id="ARBA00022833"/>
    </source>
</evidence>
<dbReference type="InterPro" id="IPR007853">
    <property type="entry name" value="Znf_DNL-typ"/>
</dbReference>
<dbReference type="PROSITE" id="PS51501">
    <property type="entry name" value="ZF_DNL"/>
    <property type="match status" value="1"/>
</dbReference>
<accession>A0A151IUH7</accession>
<proteinExistence type="predicted"/>
<evidence type="ECO:0000256" key="2">
    <source>
        <dbReference type="ARBA" id="ARBA00022771"/>
    </source>
</evidence>
<keyword evidence="2 4" id="KW-0863">Zinc-finger</keyword>
<dbReference type="InterPro" id="IPR024158">
    <property type="entry name" value="Mt_import_TIM15"/>
</dbReference>
<gene>
    <name evidence="6" type="ORF">ALC57_16810</name>
</gene>
<dbReference type="PANTHER" id="PTHR20922:SF13">
    <property type="entry name" value="DNL-TYPE ZINC FINGER PROTEIN"/>
    <property type="match status" value="1"/>
</dbReference>
<evidence type="ECO:0000313" key="6">
    <source>
        <dbReference type="EMBL" id="KYN11031.1"/>
    </source>
</evidence>
<evidence type="ECO:0000256" key="4">
    <source>
        <dbReference type="PROSITE-ProRule" id="PRU00834"/>
    </source>
</evidence>
<dbReference type="AlphaFoldDB" id="A0A151IUH7"/>
<evidence type="ECO:0000313" key="7">
    <source>
        <dbReference type="Proteomes" id="UP000078492"/>
    </source>
</evidence>
<organism evidence="6 7">
    <name type="scientific">Trachymyrmex cornetzi</name>
    <dbReference type="NCBI Taxonomy" id="471704"/>
    <lineage>
        <taxon>Eukaryota</taxon>
        <taxon>Metazoa</taxon>
        <taxon>Ecdysozoa</taxon>
        <taxon>Arthropoda</taxon>
        <taxon>Hexapoda</taxon>
        <taxon>Insecta</taxon>
        <taxon>Pterygota</taxon>
        <taxon>Neoptera</taxon>
        <taxon>Endopterygota</taxon>
        <taxon>Hymenoptera</taxon>
        <taxon>Apocrita</taxon>
        <taxon>Aculeata</taxon>
        <taxon>Formicoidea</taxon>
        <taxon>Formicidae</taxon>
        <taxon>Myrmicinae</taxon>
        <taxon>Trachymyrmex</taxon>
    </lineage>
</organism>
<dbReference type="GO" id="GO:0050821">
    <property type="term" value="P:protein stabilization"/>
    <property type="evidence" value="ECO:0007669"/>
    <property type="project" value="TreeGrafter"/>
</dbReference>
<dbReference type="GO" id="GO:0008270">
    <property type="term" value="F:zinc ion binding"/>
    <property type="evidence" value="ECO:0007669"/>
    <property type="project" value="UniProtKB-KW"/>
</dbReference>
<dbReference type="STRING" id="471704.A0A151IUH7"/>
<keyword evidence="1" id="KW-0479">Metal-binding</keyword>
<dbReference type="OrthoDB" id="512667at2759"/>
<feature type="domain" description="DNL-type" evidence="5">
    <location>
        <begin position="55"/>
        <end position="152"/>
    </location>
</feature>
<dbReference type="GO" id="GO:0051087">
    <property type="term" value="F:protein-folding chaperone binding"/>
    <property type="evidence" value="ECO:0007669"/>
    <property type="project" value="TreeGrafter"/>
</dbReference>
<dbReference type="EMBL" id="KQ980961">
    <property type="protein sequence ID" value="KYN11031.1"/>
    <property type="molecule type" value="Genomic_DNA"/>
</dbReference>